<dbReference type="EMBL" id="DS989824">
    <property type="protein sequence ID" value="EFR01481.1"/>
    <property type="molecule type" value="Genomic_DNA"/>
</dbReference>
<organism evidence="3">
    <name type="scientific">Arthroderma gypseum (strain ATCC MYA-4604 / CBS 118893)</name>
    <name type="common">Microsporum gypseum</name>
    <dbReference type="NCBI Taxonomy" id="535722"/>
    <lineage>
        <taxon>Eukaryota</taxon>
        <taxon>Fungi</taxon>
        <taxon>Dikarya</taxon>
        <taxon>Ascomycota</taxon>
        <taxon>Pezizomycotina</taxon>
        <taxon>Eurotiomycetes</taxon>
        <taxon>Eurotiomycetidae</taxon>
        <taxon>Onygenales</taxon>
        <taxon>Arthrodermataceae</taxon>
        <taxon>Nannizzia</taxon>
    </lineage>
</organism>
<keyword evidence="1" id="KW-0732">Signal</keyword>
<sequence>MMKPIFHILAILSLLFTLVLAGRQRPFTPSLGPGRKIDPAMLVGCCQPGYNKICRDGSEPNPYCGVGAVVSKYSSALNIHEAVRQVERAGGGNVRGNHKGSGRLGLVVIIGIH</sequence>
<proteinExistence type="predicted"/>
<name>E4UT85_ARTGP</name>
<dbReference type="AlphaFoldDB" id="E4UT85"/>
<reference evidence="3" key="1">
    <citation type="journal article" date="2012" name="MBio">
        <title>Comparative genome analysis of Trichophyton rubrum and related dermatophytes reveals candidate genes involved in infection.</title>
        <authorList>
            <person name="Martinez D.A."/>
            <person name="Oliver B.G."/>
            <person name="Graeser Y."/>
            <person name="Goldberg J.M."/>
            <person name="Li W."/>
            <person name="Martinez-Rossi N.M."/>
            <person name="Monod M."/>
            <person name="Shelest E."/>
            <person name="Barton R.C."/>
            <person name="Birch E."/>
            <person name="Brakhage A.A."/>
            <person name="Chen Z."/>
            <person name="Gurr S.J."/>
            <person name="Heiman D."/>
            <person name="Heitman J."/>
            <person name="Kosti I."/>
            <person name="Rossi A."/>
            <person name="Saif S."/>
            <person name="Samalova M."/>
            <person name="Saunders C.W."/>
            <person name="Shea T."/>
            <person name="Summerbell R.C."/>
            <person name="Xu J."/>
            <person name="Young S."/>
            <person name="Zeng Q."/>
            <person name="Birren B.W."/>
            <person name="Cuomo C.A."/>
            <person name="White T.C."/>
        </authorList>
    </citation>
    <scope>NUCLEOTIDE SEQUENCE [LARGE SCALE GENOMIC DNA]</scope>
    <source>
        <strain evidence="3">ATCC MYA-4604 / CBS 118893</strain>
    </source>
</reference>
<feature type="chain" id="PRO_5003190723" evidence="1">
    <location>
        <begin position="22"/>
        <end position="113"/>
    </location>
</feature>
<keyword evidence="3" id="KW-1185">Reference proteome</keyword>
<dbReference type="Proteomes" id="UP000002669">
    <property type="component" value="Unassembled WGS sequence"/>
</dbReference>
<evidence type="ECO:0000313" key="2">
    <source>
        <dbReference type="EMBL" id="EFR01481.1"/>
    </source>
</evidence>
<evidence type="ECO:0000256" key="1">
    <source>
        <dbReference type="SAM" id="SignalP"/>
    </source>
</evidence>
<protein>
    <submittedName>
        <fullName evidence="2">Uncharacterized protein</fullName>
    </submittedName>
</protein>
<feature type="signal peptide" evidence="1">
    <location>
        <begin position="1"/>
        <end position="21"/>
    </location>
</feature>
<dbReference type="eggNOG" id="ENOG502RQ9Y">
    <property type="taxonomic scope" value="Eukaryota"/>
</dbReference>
<accession>E4UT85</accession>
<gene>
    <name evidence="2" type="ORF">MGYG_04489</name>
</gene>
<evidence type="ECO:0000313" key="3">
    <source>
        <dbReference type="Proteomes" id="UP000002669"/>
    </source>
</evidence>
<dbReference type="GeneID" id="10029603"/>
<dbReference type="RefSeq" id="XP_003174311.1">
    <property type="nucleotide sequence ID" value="XM_003174263.1"/>
</dbReference>
<dbReference type="InParanoid" id="E4UT85"/>
<dbReference type="VEuPathDB" id="FungiDB:MGYG_04489"/>
<dbReference type="HOGENOM" id="CLU_171216_0_0_1"/>